<dbReference type="STRING" id="1765967.BW247_00630"/>
<evidence type="ECO:0000256" key="2">
    <source>
        <dbReference type="ARBA" id="ARBA00022759"/>
    </source>
</evidence>
<proteinExistence type="predicted"/>
<dbReference type="EMBL" id="CP019434">
    <property type="protein sequence ID" value="APZ41782.1"/>
    <property type="molecule type" value="Genomic_DNA"/>
</dbReference>
<dbReference type="OrthoDB" id="6867997at2"/>
<dbReference type="PANTHER" id="PTHR12302:SF3">
    <property type="entry name" value="SERINE_THREONINE-PROTEIN KINASE 31"/>
    <property type="match status" value="1"/>
</dbReference>
<dbReference type="PANTHER" id="PTHR12302">
    <property type="entry name" value="EBNA2 BINDING PROTEIN P100"/>
    <property type="match status" value="1"/>
</dbReference>
<dbReference type="KEGG" id="afy:BW247_00630"/>
<dbReference type="InterPro" id="IPR016071">
    <property type="entry name" value="Staphylococal_nuclease_OB-fold"/>
</dbReference>
<gene>
    <name evidence="6" type="ORF">BW247_00630</name>
</gene>
<name>A0A1P8UD44_9GAMM</name>
<reference evidence="6 7" key="1">
    <citation type="submission" date="2017-01" db="EMBL/GenBank/DDBJ databases">
        <title>Draft sequence of Acidihalobacter ferrooxidans strain DSM 14175 (strain V8).</title>
        <authorList>
            <person name="Khaleque H.N."/>
            <person name="Ramsay J.P."/>
            <person name="Murphy R.J.T."/>
            <person name="Kaksonen A.H."/>
            <person name="Boxall N.J."/>
            <person name="Watkin E.L.J."/>
        </authorList>
    </citation>
    <scope>NUCLEOTIDE SEQUENCE [LARGE SCALE GENOMIC DNA]</scope>
    <source>
        <strain evidence="6 7">V8</strain>
    </source>
</reference>
<dbReference type="GO" id="GO:0016787">
    <property type="term" value="F:hydrolase activity"/>
    <property type="evidence" value="ECO:0007669"/>
    <property type="project" value="UniProtKB-KW"/>
</dbReference>
<dbReference type="SMART" id="SM00318">
    <property type="entry name" value="SNc"/>
    <property type="match status" value="1"/>
</dbReference>
<evidence type="ECO:0000256" key="4">
    <source>
        <dbReference type="SAM" id="SignalP"/>
    </source>
</evidence>
<feature type="domain" description="TNase-like" evidence="5">
    <location>
        <begin position="31"/>
        <end position="162"/>
    </location>
</feature>
<keyword evidence="4" id="KW-0732">Signal</keyword>
<evidence type="ECO:0000313" key="6">
    <source>
        <dbReference type="EMBL" id="APZ41782.1"/>
    </source>
</evidence>
<dbReference type="PROSITE" id="PS50830">
    <property type="entry name" value="TNASE_3"/>
    <property type="match status" value="1"/>
</dbReference>
<keyword evidence="7" id="KW-1185">Reference proteome</keyword>
<dbReference type="AlphaFoldDB" id="A0A1P8UD44"/>
<dbReference type="GO" id="GO:0004519">
    <property type="term" value="F:endonuclease activity"/>
    <property type="evidence" value="ECO:0007669"/>
    <property type="project" value="UniProtKB-KW"/>
</dbReference>
<evidence type="ECO:0000256" key="3">
    <source>
        <dbReference type="ARBA" id="ARBA00022801"/>
    </source>
</evidence>
<keyword evidence="1" id="KW-0540">Nuclease</keyword>
<accession>A0A1P8UD44</accession>
<dbReference type="Pfam" id="PF00565">
    <property type="entry name" value="SNase"/>
    <property type="match status" value="1"/>
</dbReference>
<evidence type="ECO:0000256" key="1">
    <source>
        <dbReference type="ARBA" id="ARBA00022722"/>
    </source>
</evidence>
<dbReference type="InterPro" id="IPR035437">
    <property type="entry name" value="SNase_OB-fold_sf"/>
</dbReference>
<organism evidence="6 7">
    <name type="scientific">Acidihalobacter ferrooxydans</name>
    <dbReference type="NCBI Taxonomy" id="1765967"/>
    <lineage>
        <taxon>Bacteria</taxon>
        <taxon>Pseudomonadati</taxon>
        <taxon>Pseudomonadota</taxon>
        <taxon>Gammaproteobacteria</taxon>
        <taxon>Chromatiales</taxon>
        <taxon>Ectothiorhodospiraceae</taxon>
        <taxon>Acidihalobacter</taxon>
    </lineage>
</organism>
<keyword evidence="2" id="KW-0255">Endonuclease</keyword>
<evidence type="ECO:0000259" key="5">
    <source>
        <dbReference type="PROSITE" id="PS50830"/>
    </source>
</evidence>
<keyword evidence="3" id="KW-0378">Hydrolase</keyword>
<dbReference type="Gene3D" id="2.40.50.90">
    <property type="match status" value="1"/>
</dbReference>
<feature type="chain" id="PRO_5012185066" description="TNase-like domain-containing protein" evidence="4">
    <location>
        <begin position="25"/>
        <end position="258"/>
    </location>
</feature>
<dbReference type="SUPFAM" id="SSF50199">
    <property type="entry name" value="Staphylococcal nuclease"/>
    <property type="match status" value="1"/>
</dbReference>
<protein>
    <recommendedName>
        <fullName evidence="5">TNase-like domain-containing protein</fullName>
    </recommendedName>
</protein>
<feature type="signal peptide" evidence="4">
    <location>
        <begin position="1"/>
        <end position="24"/>
    </location>
</feature>
<evidence type="ECO:0000313" key="7">
    <source>
        <dbReference type="Proteomes" id="UP000243807"/>
    </source>
</evidence>
<dbReference type="Proteomes" id="UP000243807">
    <property type="component" value="Chromosome"/>
</dbReference>
<sequence>MPRWRWLPRALLVGALFSFGAAHADCPSGRVDAQAHVAYVIDGDTVILADGRHVRLIGLDTPELGHGGKPSQPYARRARQALVALLASSHDTVELRYGEDRRDHYGRTLAHLFLPNGTSVTAALLRDGLATALVVPPDLWDSACYADAEAAARSRHLGIWSLPRYQPIASRALPADAQGFHIVRGRVVHVGRSRNAQWIDLDGGVALRIARRNLKYFHNVDFSALRGRHITVRGWVHTWKKGDRVIAVRYPAALEIGH</sequence>